<dbReference type="Proteomes" id="UP001596504">
    <property type="component" value="Unassembled WGS sequence"/>
</dbReference>
<dbReference type="PANTHER" id="PTHR30126">
    <property type="entry name" value="HTH-TYPE TRANSCRIPTIONAL REGULATOR"/>
    <property type="match status" value="1"/>
</dbReference>
<dbReference type="InterPro" id="IPR036388">
    <property type="entry name" value="WH-like_DNA-bd_sf"/>
</dbReference>
<dbReference type="PROSITE" id="PS50931">
    <property type="entry name" value="HTH_LYSR"/>
    <property type="match status" value="1"/>
</dbReference>
<proteinExistence type="inferred from homology"/>
<evidence type="ECO:0000256" key="3">
    <source>
        <dbReference type="ARBA" id="ARBA00023125"/>
    </source>
</evidence>
<dbReference type="InterPro" id="IPR000847">
    <property type="entry name" value="LysR_HTH_N"/>
</dbReference>
<dbReference type="RefSeq" id="WP_380671711.1">
    <property type="nucleotide sequence ID" value="NZ_JBHTCJ010000014.1"/>
</dbReference>
<dbReference type="Gene3D" id="3.40.190.290">
    <property type="match status" value="1"/>
</dbReference>
<dbReference type="SUPFAM" id="SSF46785">
    <property type="entry name" value="Winged helix' DNA-binding domain"/>
    <property type="match status" value="1"/>
</dbReference>
<gene>
    <name evidence="6" type="ORF">ACFQRI_22395</name>
</gene>
<evidence type="ECO:0000313" key="7">
    <source>
        <dbReference type="Proteomes" id="UP001596504"/>
    </source>
</evidence>
<keyword evidence="3" id="KW-0238">DNA-binding</keyword>
<dbReference type="CDD" id="cd05466">
    <property type="entry name" value="PBP2_LTTR_substrate"/>
    <property type="match status" value="1"/>
</dbReference>
<dbReference type="Pfam" id="PF03466">
    <property type="entry name" value="LysR_substrate"/>
    <property type="match status" value="1"/>
</dbReference>
<evidence type="ECO:0000256" key="1">
    <source>
        <dbReference type="ARBA" id="ARBA00009437"/>
    </source>
</evidence>
<dbReference type="Pfam" id="PF00126">
    <property type="entry name" value="HTH_1"/>
    <property type="match status" value="1"/>
</dbReference>
<evidence type="ECO:0000256" key="2">
    <source>
        <dbReference type="ARBA" id="ARBA00023015"/>
    </source>
</evidence>
<protein>
    <submittedName>
        <fullName evidence="6">LysR family transcriptional regulator</fullName>
    </submittedName>
</protein>
<dbReference type="InterPro" id="IPR036390">
    <property type="entry name" value="WH_DNA-bd_sf"/>
</dbReference>
<evidence type="ECO:0000256" key="4">
    <source>
        <dbReference type="ARBA" id="ARBA00023163"/>
    </source>
</evidence>
<name>A0ABW2LNQ5_9PSEU</name>
<dbReference type="PANTHER" id="PTHR30126:SF39">
    <property type="entry name" value="HTH-TYPE TRANSCRIPTIONAL REGULATOR CYSL"/>
    <property type="match status" value="1"/>
</dbReference>
<keyword evidence="7" id="KW-1185">Reference proteome</keyword>
<evidence type="ECO:0000313" key="6">
    <source>
        <dbReference type="EMBL" id="MFC7344167.1"/>
    </source>
</evidence>
<evidence type="ECO:0000259" key="5">
    <source>
        <dbReference type="PROSITE" id="PS50931"/>
    </source>
</evidence>
<sequence length="313" mass="33848">MVAIENSDSLVGVDTDLLRTFLAVARRGSFTAAAADLHLVQSTVTSRIQALERQLGVRLLDRLPDGTRLTTAGDQALLRARALLDAERRLLEDVATTAEPAGEVVVGAPESVCAYRLPRAIAALRHRNPRVRVHLAPAGTRETFRGLLEGRFDIGLVLDEAPVPGPLTPRTIGSEPVVLVAAPDHPALRAEPGWDELAGYPYFLLEEGCSYSDSFLRELERNAASEPQVTRFGSIEAARSCVEAGLGLSVLPRTACARALDDVELRELPGPRRPDAPLVLVLDERRWRSPVVREVIETVTDAAARRSEPGGPS</sequence>
<keyword evidence="4" id="KW-0804">Transcription</keyword>
<dbReference type="InterPro" id="IPR005119">
    <property type="entry name" value="LysR_subst-bd"/>
</dbReference>
<comment type="similarity">
    <text evidence="1">Belongs to the LysR transcriptional regulatory family.</text>
</comment>
<comment type="caution">
    <text evidence="6">The sequence shown here is derived from an EMBL/GenBank/DDBJ whole genome shotgun (WGS) entry which is preliminary data.</text>
</comment>
<feature type="domain" description="HTH lysR-type" evidence="5">
    <location>
        <begin position="13"/>
        <end position="70"/>
    </location>
</feature>
<reference evidence="7" key="1">
    <citation type="journal article" date="2019" name="Int. J. Syst. Evol. Microbiol.">
        <title>The Global Catalogue of Microorganisms (GCM) 10K type strain sequencing project: providing services to taxonomists for standard genome sequencing and annotation.</title>
        <authorList>
            <consortium name="The Broad Institute Genomics Platform"/>
            <consortium name="The Broad Institute Genome Sequencing Center for Infectious Disease"/>
            <person name="Wu L."/>
            <person name="Ma J."/>
        </authorList>
    </citation>
    <scope>NUCLEOTIDE SEQUENCE [LARGE SCALE GENOMIC DNA]</scope>
    <source>
        <strain evidence="7">WLHS5</strain>
    </source>
</reference>
<organism evidence="6 7">
    <name type="scientific">Saccharopolyspora griseoalba</name>
    <dbReference type="NCBI Taxonomy" id="1431848"/>
    <lineage>
        <taxon>Bacteria</taxon>
        <taxon>Bacillati</taxon>
        <taxon>Actinomycetota</taxon>
        <taxon>Actinomycetes</taxon>
        <taxon>Pseudonocardiales</taxon>
        <taxon>Pseudonocardiaceae</taxon>
        <taxon>Saccharopolyspora</taxon>
    </lineage>
</organism>
<keyword evidence="2" id="KW-0805">Transcription regulation</keyword>
<dbReference type="PRINTS" id="PR00039">
    <property type="entry name" value="HTHLYSR"/>
</dbReference>
<dbReference type="SUPFAM" id="SSF53850">
    <property type="entry name" value="Periplasmic binding protein-like II"/>
    <property type="match status" value="1"/>
</dbReference>
<dbReference type="Gene3D" id="1.10.10.10">
    <property type="entry name" value="Winged helix-like DNA-binding domain superfamily/Winged helix DNA-binding domain"/>
    <property type="match status" value="1"/>
</dbReference>
<dbReference type="EMBL" id="JBHTCJ010000014">
    <property type="protein sequence ID" value="MFC7344167.1"/>
    <property type="molecule type" value="Genomic_DNA"/>
</dbReference>
<accession>A0ABW2LNQ5</accession>